<dbReference type="GO" id="GO:0016020">
    <property type="term" value="C:membrane"/>
    <property type="evidence" value="ECO:0007669"/>
    <property type="project" value="TreeGrafter"/>
</dbReference>
<accession>A0A3M7M181</accession>
<dbReference type="GO" id="GO:0000138">
    <property type="term" value="C:Golgi trans cisterna"/>
    <property type="evidence" value="ECO:0007669"/>
    <property type="project" value="TreeGrafter"/>
</dbReference>
<feature type="compositionally biased region" description="Basic and acidic residues" evidence="1">
    <location>
        <begin position="597"/>
        <end position="613"/>
    </location>
</feature>
<evidence type="ECO:0000313" key="3">
    <source>
        <dbReference type="Proteomes" id="UP000265663"/>
    </source>
</evidence>
<evidence type="ECO:0000256" key="1">
    <source>
        <dbReference type="SAM" id="MobiDB-lite"/>
    </source>
</evidence>
<feature type="region of interest" description="Disordered" evidence="1">
    <location>
        <begin position="879"/>
        <end position="899"/>
    </location>
</feature>
<name>A0A3M7M181_9PLEO</name>
<feature type="compositionally biased region" description="Acidic residues" evidence="1">
    <location>
        <begin position="636"/>
        <end position="652"/>
    </location>
</feature>
<dbReference type="Pfam" id="PF12722">
    <property type="entry name" value="Hid1"/>
    <property type="match status" value="1"/>
</dbReference>
<dbReference type="PANTHER" id="PTHR21575">
    <property type="entry name" value="PROTEIN HID1"/>
    <property type="match status" value="1"/>
</dbReference>
<dbReference type="AlphaFoldDB" id="A0A3M7M181"/>
<evidence type="ECO:0000313" key="2">
    <source>
        <dbReference type="EMBL" id="RMZ68265.1"/>
    </source>
</evidence>
<proteinExistence type="predicted"/>
<dbReference type="Proteomes" id="UP000265663">
    <property type="component" value="Unassembled WGS sequence"/>
</dbReference>
<protein>
    <submittedName>
        <fullName evidence="2">High-temperature-induced dauer-formation</fullName>
    </submittedName>
</protein>
<feature type="compositionally biased region" description="Low complexity" evidence="1">
    <location>
        <begin position="663"/>
        <end position="685"/>
    </location>
</feature>
<organism evidence="2 3">
    <name type="scientific">Pyrenophora seminiperda CCB06</name>
    <dbReference type="NCBI Taxonomy" id="1302712"/>
    <lineage>
        <taxon>Eukaryota</taxon>
        <taxon>Fungi</taxon>
        <taxon>Dikarya</taxon>
        <taxon>Ascomycota</taxon>
        <taxon>Pezizomycotina</taxon>
        <taxon>Dothideomycetes</taxon>
        <taxon>Pleosporomycetidae</taxon>
        <taxon>Pleosporales</taxon>
        <taxon>Pleosporineae</taxon>
        <taxon>Pleosporaceae</taxon>
        <taxon>Pyrenophora</taxon>
    </lineage>
</organism>
<feature type="compositionally biased region" description="Polar residues" evidence="1">
    <location>
        <begin position="614"/>
        <end position="632"/>
    </location>
</feature>
<reference evidence="2 3" key="1">
    <citation type="journal article" date="2014" name="PLoS ONE">
        <title>De novo Genome Assembly of the Fungal Plant Pathogen Pyrenophora semeniperda.</title>
        <authorList>
            <person name="Soliai M.M."/>
            <person name="Meyer S.E."/>
            <person name="Udall J.A."/>
            <person name="Elzinga D.E."/>
            <person name="Hermansen R.A."/>
            <person name="Bodily P.M."/>
            <person name="Hart A.A."/>
            <person name="Coleman C.E."/>
        </authorList>
    </citation>
    <scope>NUCLEOTIDE SEQUENCE [LARGE SCALE GENOMIC DNA]</scope>
    <source>
        <strain evidence="2 3">CCB06</strain>
        <tissue evidence="2">Mycelium</tissue>
    </source>
</reference>
<gene>
    <name evidence="2" type="ORF">GMOD_00004482</name>
</gene>
<dbReference type="EMBL" id="KE747814">
    <property type="protein sequence ID" value="RMZ68265.1"/>
    <property type="molecule type" value="Genomic_DNA"/>
</dbReference>
<dbReference type="OrthoDB" id="432953at2759"/>
<feature type="compositionally biased region" description="Basic and acidic residues" evidence="1">
    <location>
        <begin position="653"/>
        <end position="662"/>
    </location>
</feature>
<feature type="region of interest" description="Disordered" evidence="1">
    <location>
        <begin position="596"/>
        <end position="686"/>
    </location>
</feature>
<keyword evidence="3" id="KW-1185">Reference proteome</keyword>
<dbReference type="GO" id="GO:0005797">
    <property type="term" value="C:Golgi medial cisterna"/>
    <property type="evidence" value="ECO:0007669"/>
    <property type="project" value="TreeGrafter"/>
</dbReference>
<dbReference type="InterPro" id="IPR026705">
    <property type="entry name" value="Hid-1/Ecm30"/>
</dbReference>
<dbReference type="PANTHER" id="PTHR21575:SF12">
    <property type="entry name" value="PROTEIN HID1"/>
    <property type="match status" value="1"/>
</dbReference>
<sequence length="899" mass="100354">MGASDSKLSFKQGIFRLSEPKQIPPDHVYWTSFWELPESTEDVFSLFSPADIRRTRDNNLANLETLILAVTSRLIILRNHPSFPDPELAPERDALNCIRVLTRLLPFLYEADHLEAWEDQFFWAARRKRSRRGQLVRSEVIFDEADPEQTPTEKEPEMENAKPLAEEIIDTLIDLLFFSEFTLPKVSAGKNKVTYAIWQSGVGCNTPVASTKEFESNRTEILRLLLTLASKSMYMSAAILPVKGVKAITYMATCPDKQVVLSLLCSLLNTTLKYNPATWRVPYDHVVFKDQRQVLVTYCLQLLLVLVLYPIPESGNGPAPKNFFRHFLGRLHRPQDFQFLVDGMTRILNQPLQANTSYLPGSHKSLTWAPEMIMLFWEALQCNKRFRSFIIDTDRAHDFVVLVLYYAIDQRNDPSKQGLVRMCIFVLQTLSVEPQFGKSLNKTFEGQESLPASIRIPNFHGTYADYVITSIYTLLTTGKGRLDAIYPALLAILNNIAAYVQNLGRASSSKLLQLFASMSSPSFLFANENNHTLLHSLLEVLNAILEHQYQRKSDQQVFLAFSLTFAIDNPNLVYAIVRSQKRFQALRDFTLESGQEELERQNQQRKEGSDDLSRTASIDSLRSPTVSRTPTLGNVPEEDSAFAIGDDDDSDTEDGRPSEAHRSPIQSPSSASRSASIASSVDDSVPLQLRGMSEKARGKMPVGQPAFSRQNSMTSLHSVAGPALATNDFFTPSVHWLEGWLSELPLHTILMLISQLGPKIPQTGNSQDTADALKVIRETEVRGIEPSPIRVHLFEWSPLSLGWYESLLWGFVFAAEMLVAKGTAGVWNNTSIRLFKVQETSAAAPSLLQPRGAVDAVGSNLVQRIGSLNIRGAVAQASQAAQRSPSSTGGAGQGTVRDV</sequence>